<dbReference type="Pfam" id="PF13338">
    <property type="entry name" value="AbiEi_4"/>
    <property type="match status" value="1"/>
</dbReference>
<comment type="caution">
    <text evidence="2">The sequence shown here is derived from an EMBL/GenBank/DDBJ whole genome shotgun (WGS) entry which is preliminary data.</text>
</comment>
<feature type="domain" description="AbiEi antitoxin N-terminal" evidence="1">
    <location>
        <begin position="14"/>
        <end position="60"/>
    </location>
</feature>
<dbReference type="Proteomes" id="UP001600941">
    <property type="component" value="Unassembled WGS sequence"/>
</dbReference>
<dbReference type="InterPro" id="IPR025159">
    <property type="entry name" value="AbiEi_N"/>
</dbReference>
<evidence type="ECO:0000259" key="1">
    <source>
        <dbReference type="Pfam" id="PF13338"/>
    </source>
</evidence>
<dbReference type="EMBL" id="BAABZQ010000001">
    <property type="protein sequence ID" value="GAA6501879.1"/>
    <property type="molecule type" value="Genomic_DNA"/>
</dbReference>
<keyword evidence="3" id="KW-1185">Reference proteome</keyword>
<gene>
    <name evidence="2" type="ORF">K340107D12_46950</name>
</gene>
<sequence length="208" mass="23987">MLKVGACLNKKEIVRNIIKEKGGIVRTSDFLAAGMKNYEVAALCREGIIERIRHGYYQLPDNTMITEEQLIKELLPQGIICVESALFHYGYSDFAPREWSIAVPRTAVRTVKRVQEISMKTYYIQREFLNLGKTMENFSGISLPVYDRERTLCDCFKYRTKLDNELFNKAVNAYAADEKKNLANLSKYAKTMRLYTKVMNVMEVLLNG</sequence>
<organism evidence="2 3">
    <name type="scientific">Blautia parvula</name>
    <dbReference type="NCBI Taxonomy" id="2877527"/>
    <lineage>
        <taxon>Bacteria</taxon>
        <taxon>Bacillati</taxon>
        <taxon>Bacillota</taxon>
        <taxon>Clostridia</taxon>
        <taxon>Lachnospirales</taxon>
        <taxon>Lachnospiraceae</taxon>
        <taxon>Blautia</taxon>
    </lineage>
</organism>
<evidence type="ECO:0000313" key="3">
    <source>
        <dbReference type="Proteomes" id="UP001600941"/>
    </source>
</evidence>
<name>A0ABQ0BZC4_9FIRM</name>
<evidence type="ECO:0000313" key="2">
    <source>
        <dbReference type="EMBL" id="GAA6501879.1"/>
    </source>
</evidence>
<proteinExistence type="predicted"/>
<protein>
    <submittedName>
        <fullName evidence="2">Type IV toxin-antitoxin system AbiEi family antitoxin domain-containing protein</fullName>
    </submittedName>
</protein>
<reference evidence="2 3" key="1">
    <citation type="submission" date="2024-04" db="EMBL/GenBank/DDBJ databases">
        <title>Defined microbial consortia suppress multidrug-resistant proinflammatory Enterobacteriaceae via ecological control.</title>
        <authorList>
            <person name="Furuichi M."/>
            <person name="Kawaguchi T."/>
            <person name="Pust M."/>
            <person name="Yasuma K."/>
            <person name="Plichta D."/>
            <person name="Hasegawa N."/>
            <person name="Ohya T."/>
            <person name="Bhattarai S."/>
            <person name="Sasajima S."/>
            <person name="Aoto Y."/>
            <person name="Tuganbaev T."/>
            <person name="Yaginuma M."/>
            <person name="Ueda M."/>
            <person name="Okahashi N."/>
            <person name="Amafuji K."/>
            <person name="Kiridooshi Y."/>
            <person name="Sugita K."/>
            <person name="Strazar M."/>
            <person name="Skelly A."/>
            <person name="Suda W."/>
            <person name="Hattori M."/>
            <person name="Nakamoto N."/>
            <person name="Caballero S."/>
            <person name="Norman J."/>
            <person name="Olle B."/>
            <person name="Tanoue T."/>
            <person name="Arita M."/>
            <person name="Bucci V."/>
            <person name="Atarashi K."/>
            <person name="Xavier R."/>
            <person name="Honda K."/>
        </authorList>
    </citation>
    <scope>NUCLEOTIDE SEQUENCE [LARGE SCALE GENOMIC DNA]</scope>
    <source>
        <strain evidence="3">k34-0107-D12</strain>
    </source>
</reference>
<accession>A0ABQ0BZC4</accession>
<dbReference type="RefSeq" id="WP_225305367.1">
    <property type="nucleotide sequence ID" value="NZ_AP031413.1"/>
</dbReference>